<sequence length="73" mass="7755">MTIAVAVVLSFTAINCNCQKQPIADTPSPETAKGALLLRLAWRGGRGVCNVPGPLVTVPQVRLFCDGCWCDNP</sequence>
<evidence type="ECO:0000313" key="2">
    <source>
        <dbReference type="EMBL" id="KAK1675944.1"/>
    </source>
</evidence>
<evidence type="ECO:0008006" key="4">
    <source>
        <dbReference type="Google" id="ProtNLM"/>
    </source>
</evidence>
<protein>
    <recommendedName>
        <fullName evidence="4">Secreted protein</fullName>
    </recommendedName>
</protein>
<accession>A0AAJ0AMF5</accession>
<comment type="caution">
    <text evidence="2">The sequence shown here is derived from an EMBL/GenBank/DDBJ whole genome shotgun (WGS) entry which is preliminary data.</text>
</comment>
<feature type="chain" id="PRO_5042496507" description="Secreted protein" evidence="1">
    <location>
        <begin position="19"/>
        <end position="73"/>
    </location>
</feature>
<evidence type="ECO:0000313" key="3">
    <source>
        <dbReference type="Proteomes" id="UP001224890"/>
    </source>
</evidence>
<gene>
    <name evidence="2" type="ORF">BDP55DRAFT_662776</name>
</gene>
<dbReference type="EMBL" id="JAHMHR010000019">
    <property type="protein sequence ID" value="KAK1675944.1"/>
    <property type="molecule type" value="Genomic_DNA"/>
</dbReference>
<evidence type="ECO:0000256" key="1">
    <source>
        <dbReference type="SAM" id="SignalP"/>
    </source>
</evidence>
<organism evidence="2 3">
    <name type="scientific">Colletotrichum godetiae</name>
    <dbReference type="NCBI Taxonomy" id="1209918"/>
    <lineage>
        <taxon>Eukaryota</taxon>
        <taxon>Fungi</taxon>
        <taxon>Dikarya</taxon>
        <taxon>Ascomycota</taxon>
        <taxon>Pezizomycotina</taxon>
        <taxon>Sordariomycetes</taxon>
        <taxon>Hypocreomycetidae</taxon>
        <taxon>Glomerellales</taxon>
        <taxon>Glomerellaceae</taxon>
        <taxon>Colletotrichum</taxon>
        <taxon>Colletotrichum acutatum species complex</taxon>
    </lineage>
</organism>
<keyword evidence="3" id="KW-1185">Reference proteome</keyword>
<dbReference type="AlphaFoldDB" id="A0AAJ0AMF5"/>
<reference evidence="2" key="1">
    <citation type="submission" date="2021-06" db="EMBL/GenBank/DDBJ databases">
        <title>Comparative genomics, transcriptomics and evolutionary studies reveal genomic signatures of adaptation to plant cell wall in hemibiotrophic fungi.</title>
        <authorList>
            <consortium name="DOE Joint Genome Institute"/>
            <person name="Baroncelli R."/>
            <person name="Diaz J.F."/>
            <person name="Benocci T."/>
            <person name="Peng M."/>
            <person name="Battaglia E."/>
            <person name="Haridas S."/>
            <person name="Andreopoulos W."/>
            <person name="Labutti K."/>
            <person name="Pangilinan J."/>
            <person name="Floch G.L."/>
            <person name="Makela M.R."/>
            <person name="Henrissat B."/>
            <person name="Grigoriev I.V."/>
            <person name="Crouch J.A."/>
            <person name="De Vries R.P."/>
            <person name="Sukno S.A."/>
            <person name="Thon M.R."/>
        </authorList>
    </citation>
    <scope>NUCLEOTIDE SEQUENCE</scope>
    <source>
        <strain evidence="2">CBS 193.32</strain>
    </source>
</reference>
<name>A0AAJ0AMF5_9PEZI</name>
<feature type="signal peptide" evidence="1">
    <location>
        <begin position="1"/>
        <end position="18"/>
    </location>
</feature>
<dbReference type="GeneID" id="85459353"/>
<proteinExistence type="predicted"/>
<keyword evidence="1" id="KW-0732">Signal</keyword>
<dbReference type="Proteomes" id="UP001224890">
    <property type="component" value="Unassembled WGS sequence"/>
</dbReference>
<dbReference type="RefSeq" id="XP_060429947.1">
    <property type="nucleotide sequence ID" value="XM_060574827.1"/>
</dbReference>